<dbReference type="GO" id="GO:0005975">
    <property type="term" value="P:carbohydrate metabolic process"/>
    <property type="evidence" value="ECO:0007669"/>
    <property type="project" value="InterPro"/>
</dbReference>
<dbReference type="GO" id="GO:0030170">
    <property type="term" value="F:pyridoxal phosphate binding"/>
    <property type="evidence" value="ECO:0007669"/>
    <property type="project" value="InterPro"/>
</dbReference>
<dbReference type="AlphaFoldDB" id="E1Y9Z2"/>
<comment type="catalytic activity">
    <reaction evidence="1">
        <text>[(1-&gt;4)-alpha-D-glucosyl](n) + phosphate = [(1-&gt;4)-alpha-D-glucosyl](n-1) + alpha-D-glucose 1-phosphate</text>
        <dbReference type="Rhea" id="RHEA:41732"/>
        <dbReference type="Rhea" id="RHEA-COMP:9584"/>
        <dbReference type="Rhea" id="RHEA-COMP:9586"/>
        <dbReference type="ChEBI" id="CHEBI:15444"/>
        <dbReference type="ChEBI" id="CHEBI:43474"/>
        <dbReference type="ChEBI" id="CHEBI:58601"/>
        <dbReference type="EC" id="2.4.1.1"/>
    </reaction>
</comment>
<dbReference type="Gene3D" id="3.40.50.2000">
    <property type="entry name" value="Glycogen Phosphorylase B"/>
    <property type="match status" value="3"/>
</dbReference>
<dbReference type="EMBL" id="FR695866">
    <property type="protein sequence ID" value="CBX27386.1"/>
    <property type="molecule type" value="Genomic_DNA"/>
</dbReference>
<dbReference type="PIRSF" id="PIRSF000460">
    <property type="entry name" value="Pprylas_GlgP"/>
    <property type="match status" value="1"/>
</dbReference>
<organism evidence="6">
    <name type="scientific">uncultured Desulfobacterium sp</name>
    <dbReference type="NCBI Taxonomy" id="201089"/>
    <lineage>
        <taxon>Bacteria</taxon>
        <taxon>Pseudomonadati</taxon>
        <taxon>Thermodesulfobacteriota</taxon>
        <taxon>Desulfobacteria</taxon>
        <taxon>Desulfobacterales</taxon>
        <taxon>Desulfobacteriaceae</taxon>
        <taxon>Desulfobacterium</taxon>
        <taxon>environmental samples</taxon>
    </lineage>
</organism>
<reference evidence="6" key="1">
    <citation type="journal article" date="2011" name="Environ. Microbiol.">
        <title>Genomic insights into the metabolic potential of the polycyclic aromatic hydrocarbon degrading sulfate-reducing Deltaproteobacterium N47.</title>
        <authorList>
            <person name="Bergmann F."/>
            <person name="Selesi D."/>
            <person name="Weinmaier T."/>
            <person name="Tischler P."/>
            <person name="Rattei T."/>
            <person name="Meckenstock R.U."/>
        </authorList>
    </citation>
    <scope>NUCLEOTIDE SEQUENCE</scope>
</reference>
<protein>
    <recommendedName>
        <fullName evidence="5">DUF3417 domain-containing protein</fullName>
    </recommendedName>
</protein>
<evidence type="ECO:0000313" key="6">
    <source>
        <dbReference type="EMBL" id="CBX27386.1"/>
    </source>
</evidence>
<sequence>MKHIQPFQVFPIIPEPLSFLDTLSRNLWWSWQNDAKELYKRIDPKLWEKSEQNPIVFLTNTPKERLEELAVDGSFLAHQKRIRDNFVISVLQKLDKPDSPFQHNDNIAYFSMEFGIHECIPLFAGGLGVLAGDHLKAASDLMLPMTGVGLLYKHGYFRQFLSQDGMQQEEYPETDLYKIPVEKALDLSGKSLYVTVNGPNGNIRARVWKLSIGRIPLYLLDTNLPDNPPEIRDITANLYPANQNKRLAQEVLLGIGGMRALAGMGIFPSVVHLNEGHSTFAGIERIAQIISKHNVDYKTALEIVPRSTVFTTHTPVIAGHDVFPAEIVKPYLESYKEELETSEKEILSLGKPAWKDSEGQFSMFILGLRMAQYCNGVSELHGSVARKMWSHVWPGKPVDEIPISHITNGVHVPSWISYEISLLLDRYLGTGWNKHPWDPAIMNRIDGIYDEELWHVHEMNRTRLIRKCRELMIKQYEKRNTPKMIMNDVESVLDQDALTIVFARRFATYKRSHLLFMDPERLESILTSKTHPVQIIFAGKAHPKDQEGKDLIKFVIRFAQKPELRHHLIFLENYDINTARILVQGADVWLNTPRRPFEACGTSGMKAAINGGLNVGILDGWWCEGYSEERGWRIGKGEEYFDSEYQDNVESQALYNVLTDEVIPCFYDKKSNNYSQVWLSKMKESMKMAMQNFCSHVMVSNYTKHCYVSSAENNRNLLLNSAAEARAHSLQRERLRSLWKLIRIEPPKRKDQGPFRVGDTVNVSTEVFLGEIIPEEVDVQVYYGRIHSVDSVTDGKSEGMIVEENLGNGCYIYSCAITCSDTGRFGLTARVIPKGDDWIKNTQDFLTWA</sequence>
<dbReference type="PANTHER" id="PTHR42655">
    <property type="entry name" value="GLYCOGEN PHOSPHORYLASE"/>
    <property type="match status" value="1"/>
</dbReference>
<dbReference type="InterPro" id="IPR024517">
    <property type="entry name" value="Glycogen_phosphorylase_DUF3417"/>
</dbReference>
<evidence type="ECO:0000256" key="1">
    <source>
        <dbReference type="ARBA" id="ARBA00001275"/>
    </source>
</evidence>
<dbReference type="InterPro" id="IPR011834">
    <property type="entry name" value="Agluc_phsphrylas"/>
</dbReference>
<name>E1Y9Z2_9BACT</name>
<dbReference type="CAZy" id="GT35">
    <property type="family name" value="Glycosyltransferase Family 35"/>
</dbReference>
<accession>E1Y9Z2</accession>
<proteinExistence type="inferred from homology"/>
<dbReference type="SUPFAM" id="SSF53756">
    <property type="entry name" value="UDP-Glycosyltransferase/glycogen phosphorylase"/>
    <property type="match status" value="1"/>
</dbReference>
<feature type="domain" description="DUF3417" evidence="5">
    <location>
        <begin position="13"/>
        <end position="120"/>
    </location>
</feature>
<dbReference type="GO" id="GO:0008184">
    <property type="term" value="F:glycogen phosphorylase activity"/>
    <property type="evidence" value="ECO:0007669"/>
    <property type="project" value="InterPro"/>
</dbReference>
<evidence type="ECO:0000256" key="3">
    <source>
        <dbReference type="ARBA" id="ARBA00022533"/>
    </source>
</evidence>
<evidence type="ECO:0000256" key="2">
    <source>
        <dbReference type="ARBA" id="ARBA00006047"/>
    </source>
</evidence>
<feature type="modified residue" description="N6-(pyridoxal phosphate)lysine" evidence="4">
    <location>
        <position position="606"/>
    </location>
</feature>
<keyword evidence="3" id="KW-0021">Allosteric enzyme</keyword>
<dbReference type="PANTHER" id="PTHR42655:SF1">
    <property type="entry name" value="GLYCOGEN PHOSPHORYLASE"/>
    <property type="match status" value="1"/>
</dbReference>
<dbReference type="InterPro" id="IPR000811">
    <property type="entry name" value="Glyco_trans_35"/>
</dbReference>
<dbReference type="InterPro" id="IPR052182">
    <property type="entry name" value="Glycogen/Maltodextrin_Phosph"/>
</dbReference>
<evidence type="ECO:0000256" key="4">
    <source>
        <dbReference type="PIRSR" id="PIRSR000460-1"/>
    </source>
</evidence>
<dbReference type="NCBIfam" id="TIGR02094">
    <property type="entry name" value="more_P_ylases"/>
    <property type="match status" value="1"/>
</dbReference>
<keyword evidence="4" id="KW-0663">Pyridoxal phosphate</keyword>
<dbReference type="Pfam" id="PF11897">
    <property type="entry name" value="DUF3417"/>
    <property type="match status" value="1"/>
</dbReference>
<comment type="similarity">
    <text evidence="2">Belongs to the glycogen phosphorylase family.</text>
</comment>
<gene>
    <name evidence="6" type="ORF">N47_H22080</name>
</gene>
<evidence type="ECO:0000259" key="5">
    <source>
        <dbReference type="Pfam" id="PF11897"/>
    </source>
</evidence>
<dbReference type="Pfam" id="PF00343">
    <property type="entry name" value="Phosphorylase"/>
    <property type="match status" value="1"/>
</dbReference>